<reference evidence="6" key="1">
    <citation type="journal article" date="2013" name="Int. J. Syst. Evol. Microbiol.">
        <title>Aestuariibaculum suncheonense gen. nov., sp. nov., a marine bacterium of the family Flavobacteriaceae isolated from a tidal flat and emended descriptions of the genera Gaetbulibacter and Tamlana.</title>
        <authorList>
            <person name="Jeong S.H."/>
            <person name="Park M.S."/>
            <person name="Jin H.M."/>
            <person name="Lee K."/>
            <person name="Park W."/>
            <person name="Jeon C.O."/>
        </authorList>
    </citation>
    <scope>NUCLEOTIDE SEQUENCE</scope>
    <source>
        <strain evidence="6">SC17</strain>
    </source>
</reference>
<dbReference type="InterPro" id="IPR052021">
    <property type="entry name" value="Type-I_RS_S_subunit"/>
</dbReference>
<dbReference type="RefSeq" id="WP_188217028.1">
    <property type="nucleotide sequence ID" value="NZ_BAABGH010000002.1"/>
</dbReference>
<evidence type="ECO:0000313" key="6">
    <source>
        <dbReference type="EMBL" id="MBD0836533.1"/>
    </source>
</evidence>
<dbReference type="Pfam" id="PF01420">
    <property type="entry name" value="Methylase_S"/>
    <property type="match status" value="2"/>
</dbReference>
<dbReference type="InterPro" id="IPR044946">
    <property type="entry name" value="Restrct_endonuc_typeI_TRD_sf"/>
</dbReference>
<comment type="caution">
    <text evidence="6">The sequence shown here is derived from an EMBL/GenBank/DDBJ whole genome shotgun (WGS) entry which is preliminary data.</text>
</comment>
<keyword evidence="6" id="KW-0378">Hydrolase</keyword>
<evidence type="ECO:0000256" key="1">
    <source>
        <dbReference type="ARBA" id="ARBA00010923"/>
    </source>
</evidence>
<keyword evidence="2" id="KW-0680">Restriction system</keyword>
<dbReference type="Gene3D" id="3.90.220.20">
    <property type="entry name" value="DNA methylase specificity domains"/>
    <property type="match status" value="2"/>
</dbReference>
<evidence type="ECO:0000313" key="7">
    <source>
        <dbReference type="Proteomes" id="UP000602057"/>
    </source>
</evidence>
<reference evidence="6" key="2">
    <citation type="submission" date="2020-09" db="EMBL/GenBank/DDBJ databases">
        <authorList>
            <person name="Wu Z."/>
        </authorList>
    </citation>
    <scope>NUCLEOTIDE SEQUENCE</scope>
    <source>
        <strain evidence="6">SC17</strain>
    </source>
</reference>
<dbReference type="GO" id="GO:0009307">
    <property type="term" value="P:DNA restriction-modification system"/>
    <property type="evidence" value="ECO:0007669"/>
    <property type="project" value="UniProtKB-KW"/>
</dbReference>
<keyword evidence="7" id="KW-1185">Reference proteome</keyword>
<dbReference type="GO" id="GO:0003677">
    <property type="term" value="F:DNA binding"/>
    <property type="evidence" value="ECO:0007669"/>
    <property type="project" value="UniProtKB-KW"/>
</dbReference>
<organism evidence="6 7">
    <name type="scientific">Aestuariibaculum suncheonense</name>
    <dbReference type="NCBI Taxonomy" id="1028745"/>
    <lineage>
        <taxon>Bacteria</taxon>
        <taxon>Pseudomonadati</taxon>
        <taxon>Bacteroidota</taxon>
        <taxon>Flavobacteriia</taxon>
        <taxon>Flavobacteriales</taxon>
        <taxon>Flavobacteriaceae</taxon>
    </lineage>
</organism>
<keyword evidence="3" id="KW-0238">DNA-binding</keyword>
<proteinExistence type="inferred from homology"/>
<sequence length="424" mass="48411">MNNKEENIVPQLRFPEFKDEWKPSTIEENCNLKGRIGYRGYTKSDLVAKGEGVLVLGGKHIQNHRLDLSDPTFLSWEKYYESPEIMVKEGHVIFSQRGSLGDCALIDKEIGEATINPSMVLIKDITSDTKFLYYVLTGNYIQNEVKRISTSAAVPMLSQKQIKDFPFFKPSLKEQQKIANCLSSLDDVITAETEKLELLQAHKKGLLQQLFPQEGETQPKYRFPEFKNDGDWEGTTLGELSKFRRGSFPQPYGLPEWYDDINGMPFIQVYDVDTNLKIKPTTKRKISQLAAEQSVFIEKGTVIITIQGSIGRVAITQYDAYIDRTLLLFEEFYKPIDKLFFAYVIQLLFEIEKEKAPGGIIKTITKEVLTSFNINIPDILEQQKIANCLSSIDETIEAQTQKIESLQNHKKGLLQQLFPNISDV</sequence>
<keyword evidence="4" id="KW-0175">Coiled coil</keyword>
<dbReference type="PANTHER" id="PTHR30408:SF12">
    <property type="entry name" value="TYPE I RESTRICTION ENZYME MJAVIII SPECIFICITY SUBUNIT"/>
    <property type="match status" value="1"/>
</dbReference>
<evidence type="ECO:0000256" key="4">
    <source>
        <dbReference type="SAM" id="Coils"/>
    </source>
</evidence>
<dbReference type="SUPFAM" id="SSF116734">
    <property type="entry name" value="DNA methylase specificity domain"/>
    <property type="match status" value="2"/>
</dbReference>
<keyword evidence="6" id="KW-0255">Endonuclease</keyword>
<dbReference type="InterPro" id="IPR000055">
    <property type="entry name" value="Restrct_endonuc_typeI_TRD"/>
</dbReference>
<feature type="coiled-coil region" evidence="4">
    <location>
        <begin position="389"/>
        <end position="416"/>
    </location>
</feature>
<dbReference type="Proteomes" id="UP000602057">
    <property type="component" value="Unassembled WGS sequence"/>
</dbReference>
<evidence type="ECO:0000256" key="3">
    <source>
        <dbReference type="ARBA" id="ARBA00023125"/>
    </source>
</evidence>
<dbReference type="GO" id="GO:0004519">
    <property type="term" value="F:endonuclease activity"/>
    <property type="evidence" value="ECO:0007669"/>
    <property type="project" value="UniProtKB-KW"/>
</dbReference>
<evidence type="ECO:0000256" key="2">
    <source>
        <dbReference type="ARBA" id="ARBA00022747"/>
    </source>
</evidence>
<dbReference type="Gene3D" id="1.10.287.1120">
    <property type="entry name" value="Bipartite methylase S protein"/>
    <property type="match status" value="1"/>
</dbReference>
<evidence type="ECO:0000259" key="5">
    <source>
        <dbReference type="Pfam" id="PF01420"/>
    </source>
</evidence>
<keyword evidence="6" id="KW-0540">Nuclease</keyword>
<dbReference type="EMBL" id="JACVXC010000006">
    <property type="protein sequence ID" value="MBD0836533.1"/>
    <property type="molecule type" value="Genomic_DNA"/>
</dbReference>
<dbReference type="AlphaFoldDB" id="A0A8J6UBS6"/>
<gene>
    <name evidence="6" type="ORF">ICJ84_13910</name>
</gene>
<dbReference type="CDD" id="cd17270">
    <property type="entry name" value="RMtype1_S_Sba223ORF3470P-TRD1-CR1_like"/>
    <property type="match status" value="1"/>
</dbReference>
<feature type="domain" description="Type I restriction modification DNA specificity" evidence="5">
    <location>
        <begin position="46"/>
        <end position="199"/>
    </location>
</feature>
<name>A0A8J6UBS6_9FLAO</name>
<protein>
    <submittedName>
        <fullName evidence="6">Restriction endonuclease subunit S</fullName>
    </submittedName>
</protein>
<accession>A0A8J6UBS6</accession>
<comment type="similarity">
    <text evidence="1">Belongs to the type-I restriction system S methylase family.</text>
</comment>
<dbReference type="PANTHER" id="PTHR30408">
    <property type="entry name" value="TYPE-1 RESTRICTION ENZYME ECOKI SPECIFICITY PROTEIN"/>
    <property type="match status" value="1"/>
</dbReference>
<feature type="domain" description="Type I restriction modification DNA specificity" evidence="5">
    <location>
        <begin position="231"/>
        <end position="407"/>
    </location>
</feature>